<gene>
    <name evidence="1" type="ORF">EAG_00688</name>
</gene>
<dbReference type="AlphaFoldDB" id="E2AY92"/>
<dbReference type="InParanoid" id="E2AY92"/>
<feature type="non-terminal residue" evidence="1">
    <location>
        <position position="43"/>
    </location>
</feature>
<dbReference type="Proteomes" id="UP000000311">
    <property type="component" value="Unassembled WGS sequence"/>
</dbReference>
<feature type="non-terminal residue" evidence="1">
    <location>
        <position position="1"/>
    </location>
</feature>
<name>E2AY92_CAMFO</name>
<dbReference type="EMBL" id="GL443779">
    <property type="protein sequence ID" value="EFN61594.1"/>
    <property type="molecule type" value="Genomic_DNA"/>
</dbReference>
<accession>E2AY92</accession>
<sequence length="43" mass="5160">ITFEDGLEVIPNNWLSKNLMKTGWFNFTNNEQYDKVKLIKKLE</sequence>
<keyword evidence="2" id="KW-1185">Reference proteome</keyword>
<evidence type="ECO:0000313" key="2">
    <source>
        <dbReference type="Proteomes" id="UP000000311"/>
    </source>
</evidence>
<organism evidence="2">
    <name type="scientific">Camponotus floridanus</name>
    <name type="common">Florida carpenter ant</name>
    <dbReference type="NCBI Taxonomy" id="104421"/>
    <lineage>
        <taxon>Eukaryota</taxon>
        <taxon>Metazoa</taxon>
        <taxon>Ecdysozoa</taxon>
        <taxon>Arthropoda</taxon>
        <taxon>Hexapoda</taxon>
        <taxon>Insecta</taxon>
        <taxon>Pterygota</taxon>
        <taxon>Neoptera</taxon>
        <taxon>Endopterygota</taxon>
        <taxon>Hymenoptera</taxon>
        <taxon>Apocrita</taxon>
        <taxon>Aculeata</taxon>
        <taxon>Formicoidea</taxon>
        <taxon>Formicidae</taxon>
        <taxon>Formicinae</taxon>
        <taxon>Camponotus</taxon>
    </lineage>
</organism>
<protein>
    <submittedName>
        <fullName evidence="1">Uncharacterized protein</fullName>
    </submittedName>
</protein>
<evidence type="ECO:0000313" key="1">
    <source>
        <dbReference type="EMBL" id="EFN61594.1"/>
    </source>
</evidence>
<reference evidence="1 2" key="1">
    <citation type="journal article" date="2010" name="Science">
        <title>Genomic comparison of the ants Camponotus floridanus and Harpegnathos saltator.</title>
        <authorList>
            <person name="Bonasio R."/>
            <person name="Zhang G."/>
            <person name="Ye C."/>
            <person name="Mutti N.S."/>
            <person name="Fang X."/>
            <person name="Qin N."/>
            <person name="Donahue G."/>
            <person name="Yang P."/>
            <person name="Li Q."/>
            <person name="Li C."/>
            <person name="Zhang P."/>
            <person name="Huang Z."/>
            <person name="Berger S.L."/>
            <person name="Reinberg D."/>
            <person name="Wang J."/>
            <person name="Liebig J."/>
        </authorList>
    </citation>
    <scope>NUCLEOTIDE SEQUENCE [LARGE SCALE GENOMIC DNA]</scope>
    <source>
        <strain evidence="2">C129</strain>
    </source>
</reference>
<proteinExistence type="predicted"/>